<feature type="binding site" evidence="20">
    <location>
        <position position="261"/>
    </location>
    <ligand>
        <name>Ca(2+)</name>
        <dbReference type="ChEBI" id="CHEBI:29108"/>
        <label>1</label>
    </ligand>
</feature>
<keyword evidence="7" id="KW-0677">Repeat</keyword>
<comment type="catalytic activity">
    <reaction evidence="15">
        <text>L-seryl-[protein] + ATP = O-phospho-L-seryl-[protein] + ADP + H(+)</text>
        <dbReference type="Rhea" id="RHEA:17989"/>
        <dbReference type="Rhea" id="RHEA-COMP:9863"/>
        <dbReference type="Rhea" id="RHEA-COMP:11604"/>
        <dbReference type="ChEBI" id="CHEBI:15378"/>
        <dbReference type="ChEBI" id="CHEBI:29999"/>
        <dbReference type="ChEBI" id="CHEBI:30616"/>
        <dbReference type="ChEBI" id="CHEBI:83421"/>
        <dbReference type="ChEBI" id="CHEBI:456216"/>
        <dbReference type="EC" id="2.7.11.13"/>
    </reaction>
</comment>
<evidence type="ECO:0000256" key="19">
    <source>
        <dbReference type="PIRSR" id="PIRSR000550-3"/>
    </source>
</evidence>
<dbReference type="Pfam" id="PF00168">
    <property type="entry name" value="C2"/>
    <property type="match status" value="1"/>
</dbReference>
<protein>
    <recommendedName>
        <fullName evidence="2 16">Protein kinase C</fullName>
        <ecNumber evidence="2 16">2.7.11.13</ecNumber>
    </recommendedName>
</protein>
<feature type="binding site" evidence="20">
    <location>
        <position position="259"/>
    </location>
    <ligand>
        <name>Ca(2+)</name>
        <dbReference type="ChEBI" id="CHEBI:29108"/>
        <label>1</label>
    </ligand>
</feature>
<keyword evidence="13 16" id="KW-0067">ATP-binding</keyword>
<dbReference type="CDD" id="cd20836">
    <property type="entry name" value="C1_cPKC_rpt2"/>
    <property type="match status" value="1"/>
</dbReference>
<keyword evidence="3 16" id="KW-0723">Serine/threonine-protein kinase</keyword>
<dbReference type="SMART" id="SM00220">
    <property type="entry name" value="S_TKc"/>
    <property type="match status" value="1"/>
</dbReference>
<dbReference type="SMART" id="SM00109">
    <property type="entry name" value="C1"/>
    <property type="match status" value="2"/>
</dbReference>
<evidence type="ECO:0000256" key="16">
    <source>
        <dbReference type="PIRNR" id="PIRNR000550"/>
    </source>
</evidence>
<dbReference type="InterPro" id="IPR000961">
    <property type="entry name" value="AGC-kinase_C"/>
</dbReference>
<evidence type="ECO:0000259" key="25">
    <source>
        <dbReference type="PROSITE" id="PS50081"/>
    </source>
</evidence>
<feature type="binding site" evidence="19 21">
    <location>
        <position position="371"/>
    </location>
    <ligand>
        <name>ATP</name>
        <dbReference type="ChEBI" id="CHEBI:30616"/>
    </ligand>
</feature>
<dbReference type="PRINTS" id="PR00360">
    <property type="entry name" value="C2DOMAIN"/>
</dbReference>
<dbReference type="InterPro" id="IPR008271">
    <property type="entry name" value="Ser/Thr_kinase_AS"/>
</dbReference>
<feature type="domain" description="Phorbol-ester/DAG-type" evidence="25">
    <location>
        <begin position="43"/>
        <end position="93"/>
    </location>
</feature>
<dbReference type="CDD" id="cd05587">
    <property type="entry name" value="STKc_cPKC"/>
    <property type="match status" value="1"/>
</dbReference>
<evidence type="ECO:0000259" key="26">
    <source>
        <dbReference type="PROSITE" id="PS51285"/>
    </source>
</evidence>
<feature type="compositionally biased region" description="Polar residues" evidence="22">
    <location>
        <begin position="1"/>
        <end position="11"/>
    </location>
</feature>
<dbReference type="SUPFAM" id="SSF49562">
    <property type="entry name" value="C2 domain (Calcium/lipid-binding domain, CaLB)"/>
    <property type="match status" value="1"/>
</dbReference>
<name>A0A034V8S4_BACDO</name>
<dbReference type="CDD" id="cd04026">
    <property type="entry name" value="C2_PKC_alpha_gamma"/>
    <property type="match status" value="1"/>
</dbReference>
<evidence type="ECO:0000256" key="22">
    <source>
        <dbReference type="SAM" id="MobiDB-lite"/>
    </source>
</evidence>
<dbReference type="InterPro" id="IPR000719">
    <property type="entry name" value="Prot_kinase_dom"/>
</dbReference>
<evidence type="ECO:0000256" key="2">
    <source>
        <dbReference type="ARBA" id="ARBA00012429"/>
    </source>
</evidence>
<dbReference type="AlphaFoldDB" id="A0A034V8S4"/>
<dbReference type="Gene3D" id="2.60.40.150">
    <property type="entry name" value="C2 domain"/>
    <property type="match status" value="1"/>
</dbReference>
<dbReference type="PROSITE" id="PS50011">
    <property type="entry name" value="PROTEIN_KINASE_DOM"/>
    <property type="match status" value="1"/>
</dbReference>
<feature type="binding site" evidence="18">
    <location>
        <position position="252"/>
    </location>
    <ligand>
        <name>a 1,2-diacyl-sn-glycero-3-phospho-(1D-myo-inositol-4,5-bisphosphate)</name>
        <dbReference type="ChEBI" id="CHEBI:58456"/>
    </ligand>
</feature>
<evidence type="ECO:0000256" key="18">
    <source>
        <dbReference type="PIRSR" id="PIRSR000550-2"/>
    </source>
</evidence>
<dbReference type="InterPro" id="IPR035892">
    <property type="entry name" value="C2_domain_sf"/>
</dbReference>
<dbReference type="GO" id="GO:0106310">
    <property type="term" value="F:protein serine kinase activity"/>
    <property type="evidence" value="ECO:0007669"/>
    <property type="project" value="RHEA"/>
</dbReference>
<feature type="domain" description="Phorbol-ester/DAG-type" evidence="25">
    <location>
        <begin position="108"/>
        <end position="158"/>
    </location>
</feature>
<dbReference type="SUPFAM" id="SSF57889">
    <property type="entry name" value="Cysteine-rich domain"/>
    <property type="match status" value="2"/>
</dbReference>
<evidence type="ECO:0000259" key="23">
    <source>
        <dbReference type="PROSITE" id="PS50004"/>
    </source>
</evidence>
<organism evidence="27">
    <name type="scientific">Bactrocera dorsalis</name>
    <name type="common">Oriental fruit fly</name>
    <name type="synonym">Dacus dorsalis</name>
    <dbReference type="NCBI Taxonomy" id="27457"/>
    <lineage>
        <taxon>Eukaryota</taxon>
        <taxon>Metazoa</taxon>
        <taxon>Ecdysozoa</taxon>
        <taxon>Arthropoda</taxon>
        <taxon>Hexapoda</taxon>
        <taxon>Insecta</taxon>
        <taxon>Pterygota</taxon>
        <taxon>Neoptera</taxon>
        <taxon>Endopterygota</taxon>
        <taxon>Diptera</taxon>
        <taxon>Brachycera</taxon>
        <taxon>Muscomorpha</taxon>
        <taxon>Tephritoidea</taxon>
        <taxon>Tephritidae</taxon>
        <taxon>Bactrocera</taxon>
        <taxon>Bactrocera</taxon>
    </lineage>
</organism>
<dbReference type="InterPro" id="IPR000008">
    <property type="entry name" value="C2_dom"/>
</dbReference>
<evidence type="ECO:0000313" key="27">
    <source>
        <dbReference type="EMBL" id="JAC37958.1"/>
    </source>
</evidence>
<feature type="domain" description="C2" evidence="23">
    <location>
        <begin position="165"/>
        <end position="282"/>
    </location>
</feature>
<evidence type="ECO:0000259" key="24">
    <source>
        <dbReference type="PROSITE" id="PS50011"/>
    </source>
</evidence>
<dbReference type="PROSITE" id="PS50004">
    <property type="entry name" value="C2"/>
    <property type="match status" value="1"/>
</dbReference>
<keyword evidence="10 16" id="KW-0418">Kinase</keyword>
<keyword evidence="4" id="KW-0597">Phosphoprotein</keyword>
<evidence type="ECO:0000256" key="5">
    <source>
        <dbReference type="ARBA" id="ARBA00022679"/>
    </source>
</evidence>
<evidence type="ECO:0000256" key="4">
    <source>
        <dbReference type="ARBA" id="ARBA00022553"/>
    </source>
</evidence>
<evidence type="ECO:0000256" key="14">
    <source>
        <dbReference type="ARBA" id="ARBA00047272"/>
    </source>
</evidence>
<dbReference type="EC" id="2.7.11.13" evidence="2 16"/>
<feature type="binding site" evidence="18">
    <location>
        <position position="202"/>
    </location>
    <ligand>
        <name>a 1,2-diacyl-sn-glycero-3-phospho-(1D-myo-inositol-4,5-bisphosphate)</name>
        <dbReference type="ChEBI" id="CHEBI:58456"/>
    </ligand>
</feature>
<dbReference type="GO" id="GO:0008270">
    <property type="term" value="F:zinc ion binding"/>
    <property type="evidence" value="ECO:0007669"/>
    <property type="project" value="UniProtKB-KW"/>
</dbReference>
<evidence type="ECO:0000256" key="7">
    <source>
        <dbReference type="ARBA" id="ARBA00022737"/>
    </source>
</evidence>
<dbReference type="SMART" id="SM00239">
    <property type="entry name" value="C2"/>
    <property type="match status" value="1"/>
</dbReference>
<comment type="catalytic activity">
    <reaction evidence="14 16">
        <text>L-threonyl-[protein] + ATP = O-phospho-L-threonyl-[protein] + ADP + H(+)</text>
        <dbReference type="Rhea" id="RHEA:46608"/>
        <dbReference type="Rhea" id="RHEA-COMP:11060"/>
        <dbReference type="Rhea" id="RHEA-COMP:11605"/>
        <dbReference type="ChEBI" id="CHEBI:15378"/>
        <dbReference type="ChEBI" id="CHEBI:30013"/>
        <dbReference type="ChEBI" id="CHEBI:30616"/>
        <dbReference type="ChEBI" id="CHEBI:61977"/>
        <dbReference type="ChEBI" id="CHEBI:456216"/>
        <dbReference type="EC" id="2.7.11.13"/>
    </reaction>
</comment>
<feature type="binding site" evidence="20">
    <location>
        <position position="194"/>
    </location>
    <ligand>
        <name>Ca(2+)</name>
        <dbReference type="ChEBI" id="CHEBI:29108"/>
        <label>1</label>
    </ligand>
</feature>
<dbReference type="PROSITE" id="PS51285">
    <property type="entry name" value="AGC_KINASE_CTER"/>
    <property type="match status" value="1"/>
</dbReference>
<dbReference type="GO" id="GO:0004697">
    <property type="term" value="F:diacylglycerol-dependent serine/threonine kinase activity"/>
    <property type="evidence" value="ECO:0007669"/>
    <property type="project" value="UniProtKB-EC"/>
</dbReference>
<dbReference type="PROSITE" id="PS00107">
    <property type="entry name" value="PROTEIN_KINASE_ATP"/>
    <property type="match status" value="1"/>
</dbReference>
<evidence type="ECO:0000256" key="12">
    <source>
        <dbReference type="ARBA" id="ARBA00022837"/>
    </source>
</evidence>
<feature type="binding site" evidence="19">
    <location>
        <begin position="348"/>
        <end position="356"/>
    </location>
    <ligand>
        <name>ATP</name>
        <dbReference type="ChEBI" id="CHEBI:30616"/>
    </ligand>
</feature>
<dbReference type="GO" id="GO:0005524">
    <property type="term" value="F:ATP binding"/>
    <property type="evidence" value="ECO:0007669"/>
    <property type="project" value="UniProtKB-UniRule"/>
</dbReference>
<dbReference type="InterPro" id="IPR002219">
    <property type="entry name" value="PKC_DAG/PE"/>
</dbReference>
<feature type="binding site" evidence="20">
    <location>
        <position position="253"/>
    </location>
    <ligand>
        <name>Ca(2+)</name>
        <dbReference type="ChEBI" id="CHEBI:29108"/>
        <label>1</label>
    </ligand>
</feature>
<gene>
    <name evidence="27" type="primary">KPC1</name>
</gene>
<dbReference type="Gene3D" id="1.10.510.10">
    <property type="entry name" value="Transferase(Phosphotransferase) domain 1"/>
    <property type="match status" value="1"/>
</dbReference>
<dbReference type="InterPro" id="IPR046349">
    <property type="entry name" value="C1-like_sf"/>
</dbReference>
<dbReference type="PIRSF" id="PIRSF000550">
    <property type="entry name" value="PKC_alpha"/>
    <property type="match status" value="1"/>
</dbReference>
<comment type="cofactor">
    <cofactor evidence="20">
        <name>Ca(2+)</name>
        <dbReference type="ChEBI" id="CHEBI:29108"/>
    </cofactor>
    <text evidence="20">Binds 3 Ca(2+) ions per subunit. The ions are bound to the C2 domain.</text>
</comment>
<dbReference type="PRINTS" id="PR00008">
    <property type="entry name" value="DAGPEDOMAIN"/>
</dbReference>
<evidence type="ECO:0000256" key="3">
    <source>
        <dbReference type="ARBA" id="ARBA00022527"/>
    </source>
</evidence>
<evidence type="ECO:0000256" key="9">
    <source>
        <dbReference type="ARBA" id="ARBA00022771"/>
    </source>
</evidence>
<feature type="region of interest" description="Disordered" evidence="22">
    <location>
        <begin position="1"/>
        <end position="25"/>
    </location>
</feature>
<evidence type="ECO:0000256" key="8">
    <source>
        <dbReference type="ARBA" id="ARBA00022741"/>
    </source>
</evidence>
<dbReference type="InterPro" id="IPR017892">
    <property type="entry name" value="Pkinase_C"/>
</dbReference>
<dbReference type="EMBL" id="GAKP01020994">
    <property type="protein sequence ID" value="JAC37958.1"/>
    <property type="molecule type" value="Transcribed_RNA"/>
</dbReference>
<feature type="binding site" evidence="20">
    <location>
        <position position="193"/>
    </location>
    <ligand>
        <name>Ca(2+)</name>
        <dbReference type="ChEBI" id="CHEBI:29108"/>
        <label>2</label>
    </ligand>
</feature>
<evidence type="ECO:0000256" key="20">
    <source>
        <dbReference type="PIRSR" id="PIRSR000550-4"/>
    </source>
</evidence>
<dbReference type="PROSITE" id="PS00479">
    <property type="entry name" value="ZF_DAG_PE_1"/>
    <property type="match status" value="1"/>
</dbReference>
<dbReference type="FunFam" id="3.30.200.20:FF:000080">
    <property type="entry name" value="Protein kinase C"/>
    <property type="match status" value="1"/>
</dbReference>
<accession>A0A034V8S4</accession>
<dbReference type="SUPFAM" id="SSF56112">
    <property type="entry name" value="Protein kinase-like (PK-like)"/>
    <property type="match status" value="1"/>
</dbReference>
<keyword evidence="5 16" id="KW-0808">Transferase</keyword>
<evidence type="ECO:0000256" key="13">
    <source>
        <dbReference type="ARBA" id="ARBA00022840"/>
    </source>
</evidence>
<dbReference type="InterPro" id="IPR014375">
    <property type="entry name" value="Protein_kinase_C_a/b/g"/>
</dbReference>
<dbReference type="InterPro" id="IPR017441">
    <property type="entry name" value="Protein_kinase_ATP_BS"/>
</dbReference>
<dbReference type="Gene3D" id="3.30.200.20">
    <property type="entry name" value="Phosphorylase Kinase, domain 1"/>
    <property type="match status" value="1"/>
</dbReference>
<dbReference type="PROSITE" id="PS50081">
    <property type="entry name" value="ZF_DAG_PE_2"/>
    <property type="match status" value="2"/>
</dbReference>
<dbReference type="SMART" id="SM00133">
    <property type="entry name" value="S_TK_X"/>
    <property type="match status" value="1"/>
</dbReference>
<evidence type="ECO:0000256" key="21">
    <source>
        <dbReference type="PROSITE-ProRule" id="PRU10141"/>
    </source>
</evidence>
<evidence type="ECO:0000256" key="15">
    <source>
        <dbReference type="ARBA" id="ARBA00047470"/>
    </source>
</evidence>
<evidence type="ECO:0000256" key="11">
    <source>
        <dbReference type="ARBA" id="ARBA00022833"/>
    </source>
</evidence>
<dbReference type="Pfam" id="PF00130">
    <property type="entry name" value="C1_1"/>
    <property type="match status" value="2"/>
</dbReference>
<dbReference type="CDD" id="cd20833">
    <property type="entry name" value="C1_cPKC_rpt1"/>
    <property type="match status" value="1"/>
</dbReference>
<dbReference type="InterPro" id="IPR020454">
    <property type="entry name" value="DAG/PE-bd"/>
</dbReference>
<dbReference type="Pfam" id="PF00069">
    <property type="entry name" value="Pkinase"/>
    <property type="match status" value="1"/>
</dbReference>
<keyword evidence="8 16" id="KW-0547">Nucleotide-binding</keyword>
<feature type="binding site" evidence="20">
    <location>
        <position position="200"/>
    </location>
    <ligand>
        <name>Ca(2+)</name>
        <dbReference type="ChEBI" id="CHEBI:29108"/>
        <label>1</label>
    </ligand>
</feature>
<dbReference type="Gene3D" id="3.30.60.20">
    <property type="match status" value="2"/>
</dbReference>
<evidence type="ECO:0000256" key="6">
    <source>
        <dbReference type="ARBA" id="ARBA00022723"/>
    </source>
</evidence>
<keyword evidence="11" id="KW-0862">Zinc</keyword>
<dbReference type="FunFam" id="2.60.40.150:FF:000012">
    <property type="entry name" value="Kinase C alpha type"/>
    <property type="match status" value="1"/>
</dbReference>
<feature type="binding site" evidence="20">
    <location>
        <position position="254"/>
    </location>
    <ligand>
        <name>Ca(2+)</name>
        <dbReference type="ChEBI" id="CHEBI:29108"/>
        <label>1</label>
    </ligand>
</feature>
<feature type="active site" description="Proton acceptor" evidence="17">
    <location>
        <position position="466"/>
    </location>
</feature>
<keyword evidence="6 20" id="KW-0479">Metal-binding</keyword>
<dbReference type="InterPro" id="IPR011009">
    <property type="entry name" value="Kinase-like_dom_sf"/>
</dbReference>
<dbReference type="FunFam" id="1.10.510.10:FF:000023">
    <property type="entry name" value="Protein kinase C"/>
    <property type="match status" value="1"/>
</dbReference>
<reference evidence="27" key="1">
    <citation type="journal article" date="2014" name="BMC Genomics">
        <title>Characterizing the developmental transcriptome of the oriental fruit fly, Bactrocera dorsalis (Diptera: Tephritidae) through comparative genomic analysis with Drosophila melanogaster utilizing modENCODE datasets.</title>
        <authorList>
            <person name="Geib S.M."/>
            <person name="Calla B."/>
            <person name="Hall B."/>
            <person name="Hou S."/>
            <person name="Manoukis N.C."/>
        </authorList>
    </citation>
    <scope>NUCLEOTIDE SEQUENCE</scope>
    <source>
        <strain evidence="27">Punador</strain>
    </source>
</reference>
<sequence length="671" mass="76757">MSETQDNNGDQPLQDEAGGSENKMKSRLRKGALKKKNIFAVKDHCFIPRFFKQPTFCSHCKDFIWGFGKQGFQCQVCSYVVHKRCHEYVTFICPGKDKGIDSDSPQTVHHFEPFTFGGPTFCDHCGSLLYGIYHQGLKCSACDMNVHARCKENVPSLCGCDHTERRGRINLELNVKENLLTVQIKEGRNLIPMDPNGLSDPYVKVKLIPDEHEKSKKKTRTIKACLNPVWNETIKYDLKPEDKDRRVLIEVWDWDRTSRNDFMGALSFGISEIIKNPADGWFKLLTQEEGEYYNVPCADATQDLLKLKSQMRKSSQKKPLVMRSDTNTQTQSKKDMIRATDFNFIKVLGKGSFGKVMLAERKGTEDLFAIKILKKDVIIQDDDVECTMIEKRVLALGEKPPFLVQLHSCFQTLDRLFFVMEYVNGGDLMFQIQQFGKFKEPVAVFYAAEIAAGLFFLHSKGILYRDLKLDNVLLDADGHVKIADFGMCKENIIGDKTTKTFCGTPDYIAPEIILYQPYGKSVDWWAYGVLLYEMLVGQPPFDGEDEEELFAAITDHNVSYPKSLSKEAKEACKGFLTKQPNKRLGCGPTGEADVRIHPFFRRIDWEKIENREVQPPFKPKIKHRKDVSNFDKQFTSEKTDLTPTDKVFMMNLDQTEFVGFSYVNPDYAVPV</sequence>
<keyword evidence="12 20" id="KW-0106">Calcium</keyword>
<dbReference type="FunFam" id="3.30.60.20:FF:000006">
    <property type="entry name" value="Protein kinase C"/>
    <property type="match status" value="1"/>
</dbReference>
<evidence type="ECO:0000256" key="17">
    <source>
        <dbReference type="PIRSR" id="PIRSR000550-1"/>
    </source>
</evidence>
<dbReference type="PANTHER" id="PTHR24351">
    <property type="entry name" value="RIBOSOMAL PROTEIN S6 KINASE"/>
    <property type="match status" value="1"/>
</dbReference>
<dbReference type="Pfam" id="PF00433">
    <property type="entry name" value="Pkinase_C"/>
    <property type="match status" value="1"/>
</dbReference>
<comment type="similarity">
    <text evidence="1 16">Belongs to the protein kinase superfamily. AGC Ser/Thr protein kinase family. PKC subfamily.</text>
</comment>
<dbReference type="OrthoDB" id="63267at2759"/>
<dbReference type="FunFam" id="3.30.60.20:FF:000052">
    <property type="entry name" value="Protein kinase C"/>
    <property type="match status" value="1"/>
</dbReference>
<evidence type="ECO:0000256" key="1">
    <source>
        <dbReference type="ARBA" id="ARBA00005490"/>
    </source>
</evidence>
<keyword evidence="9" id="KW-0863">Zinc-finger</keyword>
<feature type="domain" description="Protein kinase" evidence="24">
    <location>
        <begin position="342"/>
        <end position="600"/>
    </location>
</feature>
<feature type="binding site" evidence="20">
    <location>
        <position position="258"/>
    </location>
    <ligand>
        <name>Ca(2+)</name>
        <dbReference type="ChEBI" id="CHEBI:29108"/>
        <label>1</label>
    </ligand>
</feature>
<proteinExistence type="inferred from homology"/>
<feature type="binding site" evidence="20">
    <location>
        <position position="255"/>
    </location>
    <ligand>
        <name>Ca(2+)</name>
        <dbReference type="ChEBI" id="CHEBI:29108"/>
        <label>1</label>
    </ligand>
</feature>
<feature type="domain" description="AGC-kinase C-terminal" evidence="26">
    <location>
        <begin position="601"/>
        <end position="671"/>
    </location>
</feature>
<dbReference type="PROSITE" id="PS00108">
    <property type="entry name" value="PROTEIN_KINASE_ST"/>
    <property type="match status" value="1"/>
</dbReference>
<evidence type="ECO:0000256" key="10">
    <source>
        <dbReference type="ARBA" id="ARBA00022777"/>
    </source>
</evidence>